<feature type="domain" description="Formyl transferase N-terminal" evidence="7">
    <location>
        <begin position="3"/>
        <end position="182"/>
    </location>
</feature>
<dbReference type="InterPro" id="IPR036477">
    <property type="entry name" value="Formyl_transf_N_sf"/>
</dbReference>
<evidence type="ECO:0000256" key="2">
    <source>
        <dbReference type="ARBA" id="ARBA00022679"/>
    </source>
</evidence>
<dbReference type="CDD" id="cd08645">
    <property type="entry name" value="FMT_core_GART"/>
    <property type="match status" value="1"/>
</dbReference>
<evidence type="ECO:0000313" key="8">
    <source>
        <dbReference type="EMBL" id="AFL80574.1"/>
    </source>
</evidence>
<dbReference type="EC" id="2.1.2.2" evidence="6"/>
<evidence type="ECO:0000256" key="4">
    <source>
        <dbReference type="ARBA" id="ARBA00038440"/>
    </source>
</evidence>
<dbReference type="PATRIC" id="fig|746697.3.peg.1084"/>
<dbReference type="eggNOG" id="COG0299">
    <property type="taxonomic scope" value="Bacteria"/>
</dbReference>
<sequence>MKKRIVIFASGSGTNTENIIKYFQRTQFAEVVLVLSNKKDAKVLERAQNHGIAAVSFTKDELISEDGVLKFLKKSELDLIVLAGFLLKFPEIILKAFPNKVINIHPALLPKYGGKGMYGNLVHEAVVKNNEVETGITIHYVNENYDEGTIISQKKVKLLKNETPETVAKKIHKLEYECFPKIIEEILRNG</sequence>
<feature type="active site" description="Proton donor" evidence="6">
    <location>
        <position position="105"/>
    </location>
</feature>
<dbReference type="InterPro" id="IPR001555">
    <property type="entry name" value="GART_AS"/>
</dbReference>
<dbReference type="Pfam" id="PF00551">
    <property type="entry name" value="Formyl_trans_N"/>
    <property type="match status" value="1"/>
</dbReference>
<protein>
    <recommendedName>
        <fullName evidence="6">Phosphoribosylglycinamide formyltransferase</fullName>
        <ecNumber evidence="6">2.1.2.2</ecNumber>
    </recommendedName>
    <alternativeName>
        <fullName evidence="6">5'-phosphoribosylglycinamide transformylase</fullName>
    </alternativeName>
    <alternativeName>
        <fullName evidence="6">GAR transformylase</fullName>
        <shortName evidence="6">GART</shortName>
    </alternativeName>
</protein>
<dbReference type="Proteomes" id="UP000006049">
    <property type="component" value="Chromosome"/>
</dbReference>
<dbReference type="HOGENOM" id="CLU_038395_1_3_10"/>
<dbReference type="Gene3D" id="3.40.50.170">
    <property type="entry name" value="Formyl transferase, N-terminal domain"/>
    <property type="match status" value="1"/>
</dbReference>
<feature type="binding site" evidence="6">
    <location>
        <begin position="13"/>
        <end position="15"/>
    </location>
    <ligand>
        <name>N(1)-(5-phospho-beta-D-ribosyl)glycinamide</name>
        <dbReference type="ChEBI" id="CHEBI:143788"/>
    </ligand>
</feature>
<dbReference type="GO" id="GO:0005829">
    <property type="term" value="C:cytosol"/>
    <property type="evidence" value="ECO:0007669"/>
    <property type="project" value="TreeGrafter"/>
</dbReference>
<dbReference type="PANTHER" id="PTHR43369:SF2">
    <property type="entry name" value="PHOSPHORIBOSYLGLYCINAMIDE FORMYLTRANSFERASE"/>
    <property type="match status" value="1"/>
</dbReference>
<dbReference type="InterPro" id="IPR002376">
    <property type="entry name" value="Formyl_transf_N"/>
</dbReference>
<feature type="binding site" evidence="6">
    <location>
        <position position="103"/>
    </location>
    <ligand>
        <name>(6R)-10-formyltetrahydrofolate</name>
        <dbReference type="ChEBI" id="CHEBI:195366"/>
    </ligand>
</feature>
<evidence type="ECO:0000256" key="6">
    <source>
        <dbReference type="HAMAP-Rule" id="MF_01930"/>
    </source>
</evidence>
<comment type="similarity">
    <text evidence="4 6">Belongs to the GART family.</text>
</comment>
<keyword evidence="3 6" id="KW-0658">Purine biosynthesis</keyword>
<comment type="caution">
    <text evidence="6">Lacks conserved residue(s) required for the propagation of feature annotation.</text>
</comment>
<dbReference type="AlphaFoldDB" id="I3YUA6"/>
<dbReference type="KEGG" id="asl:Aeqsu_1076"/>
<dbReference type="InterPro" id="IPR004607">
    <property type="entry name" value="GART"/>
</dbReference>
<dbReference type="GO" id="GO:0004644">
    <property type="term" value="F:phosphoribosylglycinamide formyltransferase activity"/>
    <property type="evidence" value="ECO:0007669"/>
    <property type="project" value="UniProtKB-UniRule"/>
</dbReference>
<dbReference type="STRING" id="746697.Aeqsu_1076"/>
<gene>
    <name evidence="6" type="primary">purN</name>
    <name evidence="8" type="ordered locus">Aeqsu_1076</name>
</gene>
<evidence type="ECO:0000259" key="7">
    <source>
        <dbReference type="Pfam" id="PF00551"/>
    </source>
</evidence>
<keyword evidence="9" id="KW-1185">Reference proteome</keyword>
<dbReference type="SUPFAM" id="SSF53328">
    <property type="entry name" value="Formyltransferase"/>
    <property type="match status" value="1"/>
</dbReference>
<evidence type="ECO:0000256" key="1">
    <source>
        <dbReference type="ARBA" id="ARBA00005054"/>
    </source>
</evidence>
<evidence type="ECO:0000256" key="5">
    <source>
        <dbReference type="ARBA" id="ARBA00047664"/>
    </source>
</evidence>
<dbReference type="PROSITE" id="PS00373">
    <property type="entry name" value="GART"/>
    <property type="match status" value="1"/>
</dbReference>
<comment type="catalytic activity">
    <reaction evidence="5 6">
        <text>N(1)-(5-phospho-beta-D-ribosyl)glycinamide + (6R)-10-formyltetrahydrofolate = N(2)-formyl-N(1)-(5-phospho-beta-D-ribosyl)glycinamide + (6S)-5,6,7,8-tetrahydrofolate + H(+)</text>
        <dbReference type="Rhea" id="RHEA:15053"/>
        <dbReference type="ChEBI" id="CHEBI:15378"/>
        <dbReference type="ChEBI" id="CHEBI:57453"/>
        <dbReference type="ChEBI" id="CHEBI:143788"/>
        <dbReference type="ChEBI" id="CHEBI:147286"/>
        <dbReference type="ChEBI" id="CHEBI:195366"/>
        <dbReference type="EC" id="2.1.2.2"/>
    </reaction>
</comment>
<dbReference type="PANTHER" id="PTHR43369">
    <property type="entry name" value="PHOSPHORIBOSYLGLYCINAMIDE FORMYLTRANSFERASE"/>
    <property type="match status" value="1"/>
</dbReference>
<accession>I3YUA6</accession>
<dbReference type="RefSeq" id="WP_014781832.1">
    <property type="nucleotide sequence ID" value="NC_018013.1"/>
</dbReference>
<organism evidence="8 9">
    <name type="scientific">Aequorivita sublithincola (strain DSM 14238 / LMG 21431 / ACAM 643 / 9-3)</name>
    <dbReference type="NCBI Taxonomy" id="746697"/>
    <lineage>
        <taxon>Bacteria</taxon>
        <taxon>Pseudomonadati</taxon>
        <taxon>Bacteroidota</taxon>
        <taxon>Flavobacteriia</taxon>
        <taxon>Flavobacteriales</taxon>
        <taxon>Flavobacteriaceae</taxon>
        <taxon>Aequorivita</taxon>
    </lineage>
</organism>
<comment type="function">
    <text evidence="6">Catalyzes the transfer of a formyl group from 10-formyltetrahydrofolate to 5-phospho-ribosyl-glycinamide (GAR), producing 5-phospho-ribosyl-N-formylglycinamide (FGAR) and tetrahydrofolate.</text>
</comment>
<name>I3YUA6_AEQSU</name>
<keyword evidence="2 6" id="KW-0808">Transferase</keyword>
<evidence type="ECO:0000256" key="3">
    <source>
        <dbReference type="ARBA" id="ARBA00022755"/>
    </source>
</evidence>
<feature type="site" description="Raises pKa of active site His" evidence="6">
    <location>
        <position position="146"/>
    </location>
</feature>
<evidence type="ECO:0000313" key="9">
    <source>
        <dbReference type="Proteomes" id="UP000006049"/>
    </source>
</evidence>
<dbReference type="OrthoDB" id="9806170at2"/>
<proteinExistence type="inferred from homology"/>
<dbReference type="GO" id="GO:0006189">
    <property type="term" value="P:'de novo' IMP biosynthetic process"/>
    <property type="evidence" value="ECO:0007669"/>
    <property type="project" value="UniProtKB-UniRule"/>
</dbReference>
<dbReference type="HAMAP" id="MF_01930">
    <property type="entry name" value="PurN"/>
    <property type="match status" value="1"/>
</dbReference>
<dbReference type="EMBL" id="CP003280">
    <property type="protein sequence ID" value="AFL80574.1"/>
    <property type="molecule type" value="Genomic_DNA"/>
</dbReference>
<dbReference type="UniPathway" id="UPA00074">
    <property type="reaction ID" value="UER00126"/>
</dbReference>
<comment type="pathway">
    <text evidence="1 6">Purine metabolism; IMP biosynthesis via de novo pathway; N(2)-formyl-N(1)-(5-phospho-D-ribosyl)glycinamide from N(1)-(5-phospho-D-ribosyl)glycinamide (10-formyl THF route): step 1/1.</text>
</comment>
<reference evidence="8 9" key="1">
    <citation type="submission" date="2012-06" db="EMBL/GenBank/DDBJ databases">
        <title>The complete genome of Aequorivita sublithincola DSM 14238.</title>
        <authorList>
            <consortium name="US DOE Joint Genome Institute (JGI-PGF)"/>
            <person name="Lucas S."/>
            <person name="Copeland A."/>
            <person name="Lapidus A."/>
            <person name="Goodwin L."/>
            <person name="Pitluck S."/>
            <person name="Peters L."/>
            <person name="Munk A.C.C."/>
            <person name="Kyrpides N."/>
            <person name="Mavromatis K."/>
            <person name="Pagani I."/>
            <person name="Ivanova N."/>
            <person name="Ovchinnikova G."/>
            <person name="Zeytun A."/>
            <person name="Detter J.C."/>
            <person name="Han C."/>
            <person name="Land M."/>
            <person name="Hauser L."/>
            <person name="Markowitz V."/>
            <person name="Cheng J.-F."/>
            <person name="Hugenholtz P."/>
            <person name="Woyke T."/>
            <person name="Wu D."/>
            <person name="Tindall B."/>
            <person name="Faehnrich R."/>
            <person name="Brambilla E."/>
            <person name="Klenk H.-P."/>
            <person name="Eisen J.A."/>
        </authorList>
    </citation>
    <scope>NUCLEOTIDE SEQUENCE [LARGE SCALE GENOMIC DNA]</scope>
    <source>
        <strain evidence="9">DSM 14238 / LMG 21431 / ACAM 643 / 9-3</strain>
    </source>
</reference>